<reference evidence="2" key="1">
    <citation type="journal article" date="2019" name="Int. J. Syst. Evol. Microbiol.">
        <title>The Global Catalogue of Microorganisms (GCM) 10K type strain sequencing project: providing services to taxonomists for standard genome sequencing and annotation.</title>
        <authorList>
            <consortium name="The Broad Institute Genomics Platform"/>
            <consortium name="The Broad Institute Genome Sequencing Center for Infectious Disease"/>
            <person name="Wu L."/>
            <person name="Ma J."/>
        </authorList>
    </citation>
    <scope>NUCLEOTIDE SEQUENCE [LARGE SCALE GENOMIC DNA]</scope>
    <source>
        <strain evidence="2">NBRC 112502</strain>
    </source>
</reference>
<name>A0ABQ6AB27_9PROT</name>
<evidence type="ECO:0000313" key="1">
    <source>
        <dbReference type="EMBL" id="GLR67334.1"/>
    </source>
</evidence>
<dbReference type="Pfam" id="PF08780">
    <property type="entry name" value="NTase_sub_bind"/>
    <property type="match status" value="1"/>
</dbReference>
<dbReference type="InterPro" id="IPR010235">
    <property type="entry name" value="HepT"/>
</dbReference>
<protein>
    <recommendedName>
        <fullName evidence="3">HEPN domain-containing protein</fullName>
    </recommendedName>
</protein>
<keyword evidence="2" id="KW-1185">Reference proteome</keyword>
<dbReference type="SUPFAM" id="SSF81593">
    <property type="entry name" value="Nucleotidyltransferase substrate binding subunit/domain"/>
    <property type="match status" value="1"/>
</dbReference>
<sequence>MIDISSLEKALATLDETLAARARAPEDKFIRDACIQRFGYCYELAHNTLRRYLEASEPAGVRELSFHNIIRLGYERGFLTQSWDVWMRFRDTLKKKCEAYDDEIADEIALLIPFFSAEGNFLLEKIYGRQVIPHEKSNGTLRGIA</sequence>
<evidence type="ECO:0000313" key="2">
    <source>
        <dbReference type="Proteomes" id="UP001156641"/>
    </source>
</evidence>
<gene>
    <name evidence="1" type="ORF">GCM10010909_20150</name>
</gene>
<comment type="caution">
    <text evidence="1">The sequence shown here is derived from an EMBL/GenBank/DDBJ whole genome shotgun (WGS) entry which is preliminary data.</text>
</comment>
<evidence type="ECO:0008006" key="3">
    <source>
        <dbReference type="Google" id="ProtNLM"/>
    </source>
</evidence>
<dbReference type="Proteomes" id="UP001156641">
    <property type="component" value="Unassembled WGS sequence"/>
</dbReference>
<proteinExistence type="predicted"/>
<dbReference type="RefSeq" id="WP_284258064.1">
    <property type="nucleotide sequence ID" value="NZ_BSOS01000065.1"/>
</dbReference>
<dbReference type="Gene3D" id="1.20.120.330">
    <property type="entry name" value="Nucleotidyltransferases domain 2"/>
    <property type="match status" value="1"/>
</dbReference>
<dbReference type="EMBL" id="BSOS01000065">
    <property type="protein sequence ID" value="GLR67334.1"/>
    <property type="molecule type" value="Genomic_DNA"/>
</dbReference>
<accession>A0ABQ6AB27</accession>
<organism evidence="1 2">
    <name type="scientific">Acidocella aquatica</name>
    <dbReference type="NCBI Taxonomy" id="1922313"/>
    <lineage>
        <taxon>Bacteria</taxon>
        <taxon>Pseudomonadati</taxon>
        <taxon>Pseudomonadota</taxon>
        <taxon>Alphaproteobacteria</taxon>
        <taxon>Acetobacterales</taxon>
        <taxon>Acidocellaceae</taxon>
        <taxon>Acidocella</taxon>
    </lineage>
</organism>